<feature type="domain" description="Bifunctional inhibitor/plant lipid transfer protein/seed storage helical" evidence="6">
    <location>
        <begin position="28"/>
        <end position="110"/>
    </location>
</feature>
<dbReference type="PANTHER" id="PTHR33076">
    <property type="entry name" value="NON-SPECIFIC LIPID-TRANSFER PROTEIN 2-RELATED"/>
    <property type="match status" value="1"/>
</dbReference>
<evidence type="ECO:0000313" key="8">
    <source>
        <dbReference type="Proteomes" id="UP000245207"/>
    </source>
</evidence>
<feature type="signal peptide" evidence="5">
    <location>
        <begin position="1"/>
        <end position="25"/>
    </location>
</feature>
<protein>
    <recommendedName>
        <fullName evidence="4">Non-specific lipid-transfer protein</fullName>
    </recommendedName>
</protein>
<keyword evidence="5" id="KW-0732">Signal</keyword>
<dbReference type="InterPro" id="IPR036312">
    <property type="entry name" value="Bifun_inhib/LTP/seed_sf"/>
</dbReference>
<gene>
    <name evidence="7" type="ORF">CTI12_AA047940</name>
</gene>
<evidence type="ECO:0000256" key="1">
    <source>
        <dbReference type="ARBA" id="ARBA00009748"/>
    </source>
</evidence>
<evidence type="ECO:0000256" key="2">
    <source>
        <dbReference type="ARBA" id="ARBA00022448"/>
    </source>
</evidence>
<proteinExistence type="inferred from homology"/>
<evidence type="ECO:0000259" key="6">
    <source>
        <dbReference type="SMART" id="SM00499"/>
    </source>
</evidence>
<evidence type="ECO:0000256" key="3">
    <source>
        <dbReference type="ARBA" id="ARBA00023121"/>
    </source>
</evidence>
<dbReference type="SMART" id="SM00499">
    <property type="entry name" value="AAI"/>
    <property type="match status" value="1"/>
</dbReference>
<name>A0A2U1QCG0_ARTAN</name>
<comment type="function">
    <text evidence="4">Plant non-specific lipid-transfer proteins transfer phospholipids as well as galactolipids across membranes. May play a role in wax or cutin deposition in the cell walls of expanding epidermal cells and certain secretory tissues.</text>
</comment>
<reference evidence="7 8" key="1">
    <citation type="journal article" date="2018" name="Mol. Plant">
        <title>The genome of Artemisia annua provides insight into the evolution of Asteraceae family and artemisinin biosynthesis.</title>
        <authorList>
            <person name="Shen Q."/>
            <person name="Zhang L."/>
            <person name="Liao Z."/>
            <person name="Wang S."/>
            <person name="Yan T."/>
            <person name="Shi P."/>
            <person name="Liu M."/>
            <person name="Fu X."/>
            <person name="Pan Q."/>
            <person name="Wang Y."/>
            <person name="Lv Z."/>
            <person name="Lu X."/>
            <person name="Zhang F."/>
            <person name="Jiang W."/>
            <person name="Ma Y."/>
            <person name="Chen M."/>
            <person name="Hao X."/>
            <person name="Li L."/>
            <person name="Tang Y."/>
            <person name="Lv G."/>
            <person name="Zhou Y."/>
            <person name="Sun X."/>
            <person name="Brodelius P.E."/>
            <person name="Rose J.K.C."/>
            <person name="Tang K."/>
        </authorList>
    </citation>
    <scope>NUCLEOTIDE SEQUENCE [LARGE SCALE GENOMIC DNA]</scope>
    <source>
        <strain evidence="8">cv. Huhao1</strain>
        <tissue evidence="7">Leaf</tissue>
    </source>
</reference>
<evidence type="ECO:0000256" key="5">
    <source>
        <dbReference type="SAM" id="SignalP"/>
    </source>
</evidence>
<dbReference type="GO" id="GO:0008289">
    <property type="term" value="F:lipid binding"/>
    <property type="evidence" value="ECO:0007669"/>
    <property type="project" value="UniProtKB-KW"/>
</dbReference>
<comment type="caution">
    <text evidence="7">The sequence shown here is derived from an EMBL/GenBank/DDBJ whole genome shotgun (WGS) entry which is preliminary data.</text>
</comment>
<dbReference type="OrthoDB" id="1890443at2759"/>
<dbReference type="Proteomes" id="UP000245207">
    <property type="component" value="Unassembled WGS sequence"/>
</dbReference>
<dbReference type="EMBL" id="PKPP01000224">
    <property type="protein sequence ID" value="PWA95688.1"/>
    <property type="molecule type" value="Genomic_DNA"/>
</dbReference>
<dbReference type="SUPFAM" id="SSF47699">
    <property type="entry name" value="Bifunctional inhibitor/lipid-transfer protein/seed storage 2S albumin"/>
    <property type="match status" value="1"/>
</dbReference>
<sequence length="114" mass="11577">MARNGIAVLGLVMASMLMVVPFGEAITCGQVVSTLAPCLGYLTQNGAVTAPCCGAVKALAANSAPNKRTICGCLKGIYASNSAINLNNANALPSKCGVNVPYKIDPSTDCSKIQ</sequence>
<dbReference type="PROSITE" id="PS00597">
    <property type="entry name" value="PLANT_LTP"/>
    <property type="match status" value="1"/>
</dbReference>
<dbReference type="Pfam" id="PF00234">
    <property type="entry name" value="Tryp_alpha_amyl"/>
    <property type="match status" value="1"/>
</dbReference>
<evidence type="ECO:0000256" key="4">
    <source>
        <dbReference type="RuleBase" id="RU000628"/>
    </source>
</evidence>
<keyword evidence="3 4" id="KW-0446">Lipid-binding</keyword>
<dbReference type="STRING" id="35608.A0A2U1QCG0"/>
<dbReference type="Gene3D" id="1.10.110.10">
    <property type="entry name" value="Plant lipid-transfer and hydrophobic proteins"/>
    <property type="match status" value="1"/>
</dbReference>
<dbReference type="InterPro" id="IPR000528">
    <property type="entry name" value="Plant_nsLTP"/>
</dbReference>
<accession>A0A2U1QCG0</accession>
<organism evidence="7 8">
    <name type="scientific">Artemisia annua</name>
    <name type="common">Sweet wormwood</name>
    <dbReference type="NCBI Taxonomy" id="35608"/>
    <lineage>
        <taxon>Eukaryota</taxon>
        <taxon>Viridiplantae</taxon>
        <taxon>Streptophyta</taxon>
        <taxon>Embryophyta</taxon>
        <taxon>Tracheophyta</taxon>
        <taxon>Spermatophyta</taxon>
        <taxon>Magnoliopsida</taxon>
        <taxon>eudicotyledons</taxon>
        <taxon>Gunneridae</taxon>
        <taxon>Pentapetalae</taxon>
        <taxon>asterids</taxon>
        <taxon>campanulids</taxon>
        <taxon>Asterales</taxon>
        <taxon>Asteraceae</taxon>
        <taxon>Asteroideae</taxon>
        <taxon>Anthemideae</taxon>
        <taxon>Artemisiinae</taxon>
        <taxon>Artemisia</taxon>
    </lineage>
</organism>
<evidence type="ECO:0000313" key="7">
    <source>
        <dbReference type="EMBL" id="PWA95688.1"/>
    </source>
</evidence>
<keyword evidence="8" id="KW-1185">Reference proteome</keyword>
<keyword evidence="2 4" id="KW-0813">Transport</keyword>
<comment type="similarity">
    <text evidence="1 4">Belongs to the plant LTP family.</text>
</comment>
<dbReference type="PRINTS" id="PR00382">
    <property type="entry name" value="LIPIDTRNSFER"/>
</dbReference>
<dbReference type="InterPro" id="IPR016140">
    <property type="entry name" value="Bifunc_inhib/LTP/seed_store"/>
</dbReference>
<feature type="chain" id="PRO_5015631887" description="Non-specific lipid-transfer protein" evidence="5">
    <location>
        <begin position="26"/>
        <end position="114"/>
    </location>
</feature>
<dbReference type="GO" id="GO:0006869">
    <property type="term" value="P:lipid transport"/>
    <property type="evidence" value="ECO:0007669"/>
    <property type="project" value="InterPro"/>
</dbReference>
<dbReference type="AlphaFoldDB" id="A0A2U1QCG0"/>
<dbReference type="CDD" id="cd01960">
    <property type="entry name" value="nsLTP1"/>
    <property type="match status" value="1"/>
</dbReference>